<evidence type="ECO:0000256" key="1">
    <source>
        <dbReference type="SAM" id="Phobius"/>
    </source>
</evidence>
<evidence type="ECO:0000313" key="2">
    <source>
        <dbReference type="Proteomes" id="UP000887560"/>
    </source>
</evidence>
<accession>A0A915PHS0</accession>
<keyword evidence="1" id="KW-0472">Membrane</keyword>
<protein>
    <submittedName>
        <fullName evidence="3">Uncharacterized protein</fullName>
    </submittedName>
</protein>
<feature type="transmembrane region" description="Helical" evidence="1">
    <location>
        <begin position="7"/>
        <end position="26"/>
    </location>
</feature>
<feature type="transmembrane region" description="Helical" evidence="1">
    <location>
        <begin position="94"/>
        <end position="111"/>
    </location>
</feature>
<sequence length="158" mass="18414">MNLFSKIIFIFILFFNLIFLLKTSSLPSPPQSTINLSKRDNHLVLLGPGSCEKTCNQRYKGKEFTKCMKQVIADPANLGPCEKSCHARYKSFEYIEFFLIVLLLGIVNNIGANTEFHRFKRDPKNPTECEKGCKSKYKHKEYYNCIVKECKYNPHRMM</sequence>
<keyword evidence="2" id="KW-1185">Reference proteome</keyword>
<dbReference type="Proteomes" id="UP000887560">
    <property type="component" value="Unplaced"/>
</dbReference>
<keyword evidence="1" id="KW-0812">Transmembrane</keyword>
<name>A0A915PHS0_9BILA</name>
<reference evidence="3" key="1">
    <citation type="submission" date="2022-11" db="UniProtKB">
        <authorList>
            <consortium name="WormBaseParasite"/>
        </authorList>
    </citation>
    <scope>IDENTIFICATION</scope>
</reference>
<dbReference type="AlphaFoldDB" id="A0A915PHS0"/>
<proteinExistence type="predicted"/>
<keyword evidence="1" id="KW-1133">Transmembrane helix</keyword>
<dbReference type="WBParaSite" id="scf7180000424942.g14308">
    <property type="protein sequence ID" value="scf7180000424942.g14308"/>
    <property type="gene ID" value="scf7180000424942.g14308"/>
</dbReference>
<evidence type="ECO:0000313" key="3">
    <source>
        <dbReference type="WBParaSite" id="scf7180000424942.g14308"/>
    </source>
</evidence>
<organism evidence="2 3">
    <name type="scientific">Meloidogyne floridensis</name>
    <dbReference type="NCBI Taxonomy" id="298350"/>
    <lineage>
        <taxon>Eukaryota</taxon>
        <taxon>Metazoa</taxon>
        <taxon>Ecdysozoa</taxon>
        <taxon>Nematoda</taxon>
        <taxon>Chromadorea</taxon>
        <taxon>Rhabditida</taxon>
        <taxon>Tylenchina</taxon>
        <taxon>Tylenchomorpha</taxon>
        <taxon>Tylenchoidea</taxon>
        <taxon>Meloidogynidae</taxon>
        <taxon>Meloidogyninae</taxon>
        <taxon>Meloidogyne</taxon>
    </lineage>
</organism>